<dbReference type="EMBL" id="QMIF01000010">
    <property type="protein sequence ID" value="TVM32478.1"/>
    <property type="molecule type" value="Genomic_DNA"/>
</dbReference>
<evidence type="ECO:0000313" key="5">
    <source>
        <dbReference type="Proteomes" id="UP000434052"/>
    </source>
</evidence>
<accession>A0A6P1ZE33</accession>
<dbReference type="Pfam" id="PF04324">
    <property type="entry name" value="Fer2_BFD"/>
    <property type="match status" value="1"/>
</dbReference>
<proteinExistence type="predicted"/>
<dbReference type="InterPro" id="IPR041854">
    <property type="entry name" value="BFD-like_2Fe2S-bd_dom_sf"/>
</dbReference>
<sequence length="111" mass="11533">MHSEGCNCQGRKAHADDDLVLCRCEEVTKGEIRDALAAGITTVSGVKRATRAGMGLCQGQTCGRLVAGMVAREAGGPVDPATMEPVTARPPVRPTPMGVLANDSQGGEEER</sequence>
<dbReference type="PANTHER" id="PTHR42949:SF3">
    <property type="entry name" value="ANAEROBIC GLYCEROL-3-PHOSPHATE DEHYDROGENASE SUBUNIT B"/>
    <property type="match status" value="1"/>
</dbReference>
<reference evidence="4 5" key="1">
    <citation type="submission" date="2018-06" db="EMBL/GenBank/DDBJ databases">
        <title>Complete genome of Desulfovibrio marinus P48SEP.</title>
        <authorList>
            <person name="Crispim J.S."/>
            <person name="Vidigal P.M.P."/>
            <person name="Silva L.C.F."/>
            <person name="Araujo L.C."/>
            <person name="Laguardia C.N."/>
            <person name="Dias R.S."/>
            <person name="Sousa M.P."/>
            <person name="Paula S.O."/>
            <person name="Silva C."/>
        </authorList>
    </citation>
    <scope>NUCLEOTIDE SEQUENCE [LARGE SCALE GENOMIC DNA]</scope>
    <source>
        <strain evidence="4 5">P48SEP</strain>
    </source>
</reference>
<dbReference type="Gene3D" id="1.10.10.1100">
    <property type="entry name" value="BFD-like [2Fe-2S]-binding domain"/>
    <property type="match status" value="1"/>
</dbReference>
<feature type="domain" description="BFD-like [2Fe-2S]-binding" evidence="3">
    <location>
        <begin position="21"/>
        <end position="70"/>
    </location>
</feature>
<comment type="caution">
    <text evidence="4">The sequence shown here is derived from an EMBL/GenBank/DDBJ whole genome shotgun (WGS) entry which is preliminary data.</text>
</comment>
<feature type="region of interest" description="Disordered" evidence="2">
    <location>
        <begin position="75"/>
        <end position="111"/>
    </location>
</feature>
<dbReference type="PANTHER" id="PTHR42949">
    <property type="entry name" value="ANAEROBIC GLYCEROL-3-PHOSPHATE DEHYDROGENASE SUBUNIT B"/>
    <property type="match status" value="1"/>
</dbReference>
<evidence type="ECO:0000256" key="1">
    <source>
        <dbReference type="ARBA" id="ARBA00023002"/>
    </source>
</evidence>
<keyword evidence="1" id="KW-0560">Oxidoreductase</keyword>
<evidence type="ECO:0000256" key="2">
    <source>
        <dbReference type="SAM" id="MobiDB-lite"/>
    </source>
</evidence>
<dbReference type="InterPro" id="IPR051691">
    <property type="entry name" value="Metab_Enz_Cyan_OpOx_G3PDH"/>
</dbReference>
<gene>
    <name evidence="4" type="ORF">DQK91_14465</name>
</gene>
<dbReference type="RefSeq" id="WP_144306097.1">
    <property type="nucleotide sequence ID" value="NZ_QMIF01000010.1"/>
</dbReference>
<dbReference type="AlphaFoldDB" id="A0A6P1ZE33"/>
<evidence type="ECO:0000313" key="4">
    <source>
        <dbReference type="EMBL" id="TVM32478.1"/>
    </source>
</evidence>
<dbReference type="GO" id="GO:0016491">
    <property type="term" value="F:oxidoreductase activity"/>
    <property type="evidence" value="ECO:0007669"/>
    <property type="project" value="UniProtKB-KW"/>
</dbReference>
<dbReference type="OrthoDB" id="9801699at2"/>
<evidence type="ECO:0000259" key="3">
    <source>
        <dbReference type="Pfam" id="PF04324"/>
    </source>
</evidence>
<organism evidence="4 5">
    <name type="scientific">Oceanidesulfovibrio marinus</name>
    <dbReference type="NCBI Taxonomy" id="370038"/>
    <lineage>
        <taxon>Bacteria</taxon>
        <taxon>Pseudomonadati</taxon>
        <taxon>Thermodesulfobacteriota</taxon>
        <taxon>Desulfovibrionia</taxon>
        <taxon>Desulfovibrionales</taxon>
        <taxon>Desulfovibrionaceae</taxon>
        <taxon>Oceanidesulfovibrio</taxon>
    </lineage>
</organism>
<dbReference type="InterPro" id="IPR007419">
    <property type="entry name" value="BFD-like_2Fe2S-bd_dom"/>
</dbReference>
<dbReference type="Proteomes" id="UP000434052">
    <property type="component" value="Unassembled WGS sequence"/>
</dbReference>
<name>A0A6P1ZE33_9BACT</name>
<protein>
    <submittedName>
        <fullName evidence="4">(2Fe-2S)-binding protein</fullName>
    </submittedName>
</protein>
<dbReference type="CDD" id="cd19946">
    <property type="entry name" value="GlpA-like_Fer2_BFD-like"/>
    <property type="match status" value="1"/>
</dbReference>